<dbReference type="EMBL" id="SNRW01001748">
    <property type="protein sequence ID" value="KAA6395187.1"/>
    <property type="molecule type" value="Genomic_DNA"/>
</dbReference>
<gene>
    <name evidence="2" type="ORF">EZS28_009288</name>
</gene>
<comment type="caution">
    <text evidence="2">The sequence shown here is derived from an EMBL/GenBank/DDBJ whole genome shotgun (WGS) entry which is preliminary data.</text>
</comment>
<name>A0A5J4WJK3_9EUKA</name>
<evidence type="ECO:0000313" key="2">
    <source>
        <dbReference type="EMBL" id="KAA6395187.1"/>
    </source>
</evidence>
<feature type="compositionally biased region" description="Polar residues" evidence="1">
    <location>
        <begin position="58"/>
        <end position="75"/>
    </location>
</feature>
<organism evidence="2 3">
    <name type="scientific">Streblomastix strix</name>
    <dbReference type="NCBI Taxonomy" id="222440"/>
    <lineage>
        <taxon>Eukaryota</taxon>
        <taxon>Metamonada</taxon>
        <taxon>Preaxostyla</taxon>
        <taxon>Oxymonadida</taxon>
        <taxon>Streblomastigidae</taxon>
        <taxon>Streblomastix</taxon>
    </lineage>
</organism>
<dbReference type="AlphaFoldDB" id="A0A5J4WJK3"/>
<proteinExistence type="predicted"/>
<dbReference type="Proteomes" id="UP000324800">
    <property type="component" value="Unassembled WGS sequence"/>
</dbReference>
<evidence type="ECO:0000256" key="1">
    <source>
        <dbReference type="SAM" id="MobiDB-lite"/>
    </source>
</evidence>
<evidence type="ECO:0000313" key="3">
    <source>
        <dbReference type="Proteomes" id="UP000324800"/>
    </source>
</evidence>
<feature type="compositionally biased region" description="Acidic residues" evidence="1">
    <location>
        <begin position="111"/>
        <end position="120"/>
    </location>
</feature>
<sequence length="120" mass="14040">MPLSQFGIRQRQQLMKKKLIDPNKFQQKPKIEFGDDGAAQMLLEQAQLMDIQEYLINMNNNPGKNNQIDNYSNDYEQQDSDSESNNKDIETDTDDLEYDIASDDLTSSNSEEQEFLDFYR</sequence>
<feature type="region of interest" description="Disordered" evidence="1">
    <location>
        <begin position="58"/>
        <end position="120"/>
    </location>
</feature>
<reference evidence="2 3" key="1">
    <citation type="submission" date="2019-03" db="EMBL/GenBank/DDBJ databases">
        <title>Single cell metagenomics reveals metabolic interactions within the superorganism composed of flagellate Streblomastix strix and complex community of Bacteroidetes bacteria on its surface.</title>
        <authorList>
            <person name="Treitli S.C."/>
            <person name="Kolisko M."/>
            <person name="Husnik F."/>
            <person name="Keeling P."/>
            <person name="Hampl V."/>
        </authorList>
    </citation>
    <scope>NUCLEOTIDE SEQUENCE [LARGE SCALE GENOMIC DNA]</scope>
    <source>
        <strain evidence="2">ST1C</strain>
    </source>
</reference>
<protein>
    <submittedName>
        <fullName evidence="2">Uncharacterized protein</fullName>
    </submittedName>
</protein>
<accession>A0A5J4WJK3</accession>
<feature type="compositionally biased region" description="Acidic residues" evidence="1">
    <location>
        <begin position="91"/>
        <end position="102"/>
    </location>
</feature>